<feature type="region of interest" description="Disordered" evidence="1">
    <location>
        <begin position="1"/>
        <end position="45"/>
    </location>
</feature>
<gene>
    <name evidence="2" type="ORF">PCL_03008</name>
</gene>
<evidence type="ECO:0000313" key="2">
    <source>
        <dbReference type="EMBL" id="PWI63921.1"/>
    </source>
</evidence>
<dbReference type="InterPro" id="IPR036322">
    <property type="entry name" value="WD40_repeat_dom_sf"/>
</dbReference>
<dbReference type="SUPFAM" id="SSF50978">
    <property type="entry name" value="WD40 repeat-like"/>
    <property type="match status" value="1"/>
</dbReference>
<reference evidence="2 3" key="1">
    <citation type="journal article" date="2016" name="Front. Microbiol.">
        <title>Genome and transcriptome sequences reveal the specific parasitism of the nematophagous Purpureocillium lilacinum 36-1.</title>
        <authorList>
            <person name="Xie J."/>
            <person name="Li S."/>
            <person name="Mo C."/>
            <person name="Xiao X."/>
            <person name="Peng D."/>
            <person name="Wang G."/>
            <person name="Xiao Y."/>
        </authorList>
    </citation>
    <scope>NUCLEOTIDE SEQUENCE [LARGE SCALE GENOMIC DNA]</scope>
    <source>
        <strain evidence="2 3">36-1</strain>
    </source>
</reference>
<evidence type="ECO:0000256" key="1">
    <source>
        <dbReference type="SAM" id="MobiDB-lite"/>
    </source>
</evidence>
<proteinExistence type="predicted"/>
<evidence type="ECO:0000313" key="3">
    <source>
        <dbReference type="Proteomes" id="UP000245956"/>
    </source>
</evidence>
<dbReference type="Proteomes" id="UP000245956">
    <property type="component" value="Unassembled WGS sequence"/>
</dbReference>
<dbReference type="InterPro" id="IPR015943">
    <property type="entry name" value="WD40/YVTN_repeat-like_dom_sf"/>
</dbReference>
<organism evidence="2 3">
    <name type="scientific">Purpureocillium lilacinum</name>
    <name type="common">Paecilomyces lilacinus</name>
    <dbReference type="NCBI Taxonomy" id="33203"/>
    <lineage>
        <taxon>Eukaryota</taxon>
        <taxon>Fungi</taxon>
        <taxon>Dikarya</taxon>
        <taxon>Ascomycota</taxon>
        <taxon>Pezizomycotina</taxon>
        <taxon>Sordariomycetes</taxon>
        <taxon>Hypocreomycetidae</taxon>
        <taxon>Hypocreales</taxon>
        <taxon>Ophiocordycipitaceae</taxon>
        <taxon>Purpureocillium</taxon>
    </lineage>
</organism>
<dbReference type="EMBL" id="LCWV01000193">
    <property type="protein sequence ID" value="PWI63921.1"/>
    <property type="molecule type" value="Genomic_DNA"/>
</dbReference>
<protein>
    <submittedName>
        <fullName evidence="2">Uncharacterized protein</fullName>
    </submittedName>
</protein>
<dbReference type="Gene3D" id="2.130.10.10">
    <property type="entry name" value="YVTN repeat-like/Quinoprotein amine dehydrogenase"/>
    <property type="match status" value="1"/>
</dbReference>
<dbReference type="InterPro" id="IPR001680">
    <property type="entry name" value="WD40_rpt"/>
</dbReference>
<feature type="compositionally biased region" description="Basic and acidic residues" evidence="1">
    <location>
        <begin position="7"/>
        <end position="16"/>
    </location>
</feature>
<accession>A0A2U3DNT8</accession>
<comment type="caution">
    <text evidence="2">The sequence shown here is derived from an EMBL/GenBank/DDBJ whole genome shotgun (WGS) entry which is preliminary data.</text>
</comment>
<sequence length="207" mass="23045">MGRKRARDRDSDDDGRKRPRCSGDSTDESSTDTDHNGGDSIDEDEVHEDANDCVTVFVEGDVTMIRMVETKGYNDAPLAQFSDELHQRAGNTFLWVALICNKVWATQWAKRLSFIAMSADTRQYWDVHQQTLEGHAGWVTAVAFAPGGKTLATASDEIVRLLELATGAHQQTLEGQGFGHGHRLLARRQMPHNEFWIAPTLVHVGLT</sequence>
<dbReference type="Pfam" id="PF00400">
    <property type="entry name" value="WD40"/>
    <property type="match status" value="1"/>
</dbReference>
<dbReference type="AlphaFoldDB" id="A0A2U3DNT8"/>
<name>A0A2U3DNT8_PURLI</name>